<feature type="compositionally biased region" description="Low complexity" evidence="15">
    <location>
        <begin position="682"/>
        <end position="734"/>
    </location>
</feature>
<dbReference type="GO" id="GO:0016973">
    <property type="term" value="P:poly(A)+ mRNA export from nucleus"/>
    <property type="evidence" value="ECO:0007669"/>
    <property type="project" value="InterPro"/>
</dbReference>
<evidence type="ECO:0000259" key="16">
    <source>
        <dbReference type="PROSITE" id="PS50103"/>
    </source>
</evidence>
<proteinExistence type="inferred from homology"/>
<feature type="compositionally biased region" description="Polar residues" evidence="15">
    <location>
        <begin position="735"/>
        <end position="755"/>
    </location>
</feature>
<feature type="compositionally biased region" description="Low complexity" evidence="15">
    <location>
        <begin position="842"/>
        <end position="859"/>
    </location>
</feature>
<evidence type="ECO:0000256" key="13">
    <source>
        <dbReference type="ARBA" id="ARBA00029983"/>
    </source>
</evidence>
<evidence type="ECO:0000256" key="9">
    <source>
        <dbReference type="ARBA" id="ARBA00023010"/>
    </source>
</evidence>
<keyword evidence="6" id="KW-0509">mRNA transport</keyword>
<evidence type="ECO:0000256" key="1">
    <source>
        <dbReference type="ARBA" id="ARBA00004567"/>
    </source>
</evidence>
<keyword evidence="10" id="KW-0906">Nuclear pore complex</keyword>
<keyword evidence="8" id="KW-0653">Protein transport</keyword>
<feature type="region of interest" description="Disordered" evidence="15">
    <location>
        <begin position="977"/>
        <end position="1000"/>
    </location>
</feature>
<evidence type="ECO:0000256" key="4">
    <source>
        <dbReference type="ARBA" id="ARBA00022723"/>
    </source>
</evidence>
<feature type="compositionally biased region" description="Polar residues" evidence="15">
    <location>
        <begin position="766"/>
        <end position="785"/>
    </location>
</feature>
<feature type="domain" description="C3H1-type" evidence="16">
    <location>
        <begin position="948"/>
        <end position="975"/>
    </location>
</feature>
<feature type="domain" description="C3H1-type" evidence="16">
    <location>
        <begin position="876"/>
        <end position="903"/>
    </location>
</feature>
<dbReference type="GO" id="GO:0031369">
    <property type="term" value="F:translation initiation factor binding"/>
    <property type="evidence" value="ECO:0007669"/>
    <property type="project" value="TreeGrafter"/>
</dbReference>
<keyword evidence="5 14" id="KW-0863">Zinc-finger</keyword>
<comment type="subcellular location">
    <subcellularLocation>
        <location evidence="1">Nucleus</location>
        <location evidence="1">Nuclear pore complex</location>
    </subcellularLocation>
</comment>
<feature type="zinc finger region" description="C3H1-type" evidence="14">
    <location>
        <begin position="876"/>
        <end position="903"/>
    </location>
</feature>
<dbReference type="Pfam" id="PF07817">
    <property type="entry name" value="GLE1"/>
    <property type="match status" value="1"/>
</dbReference>
<feature type="compositionally biased region" description="Polar residues" evidence="15">
    <location>
        <begin position="639"/>
        <end position="681"/>
    </location>
</feature>
<dbReference type="SUPFAM" id="SSF90229">
    <property type="entry name" value="CCCH zinc finger"/>
    <property type="match status" value="2"/>
</dbReference>
<dbReference type="InterPro" id="IPR000571">
    <property type="entry name" value="Znf_CCCH"/>
</dbReference>
<feature type="region of interest" description="Disordered" evidence="15">
    <location>
        <begin position="907"/>
        <end position="951"/>
    </location>
</feature>
<dbReference type="GO" id="GO:0015031">
    <property type="term" value="P:protein transport"/>
    <property type="evidence" value="ECO:0007669"/>
    <property type="project" value="UniProtKB-KW"/>
</dbReference>
<keyword evidence="11" id="KW-0539">Nucleus</keyword>
<sequence>MTRFSLDAYRDSSDSDYSSDEGNKENLNIDSEDEYEEPHPLGFGTTRFGLYESDSNDDSDDLEEYMDESDLSQFFNEPLVRMSVNRRKYQVIPTTPQETKLLMTHHQRIHNNDQVNDAANEIVSRMDKIAKLVSAASPIPQKAPSTPASRTKINSIVEAAQAQIHAEKSIQQQSEIYKQKILQKQKEDADSLLSLIKREEAEATMIYHREEMKRQKRLAEEQKEREVLEEQERAEQIENERKEQARLQSEKEAKEKILQQEEKDRLLKEEKEKLQAEREAAKAKRMEYILKAQKKVGKLEQVRASLQHFDTSKEKPISRRRLNFKKIAKGKMNTLSHEKDKVEIVVRHVVEAINTAIQEDVALRAQMEAGDTSITKDMARGSRYLMDLIASNVIVRVQAEGFNGTRGDGFPLAHMLAQTSTHVKDDFRVLIEAHIFSVCPTAIPTLPTPKEGCSEQELMESLGMQRNKDGEFETFERYMARTEGLISIMAEIMSSTPSDHALLGGHRAALVWLARFLDLLPPDQSPLPLITAPVLVAFLTAAGHMLIHKFPEKFTQMFNQINDVVVKNLDTSAIGQPSKTRLEKILSSGLQSFKSERPQGAIQEFYDASENDSAPANLCQPVGQNNAAAASGISSSQNTNPFGNASNTGTTSGSAFGTNSNAFSTQSSNTTPFGVASSSGSTNPFTSQQNQPQTSNPSPFAQASTSSTPFGTSSTSTTPFGTSSQSSTPFGTTSGNPNVQSQAPAPFGQASNPSPFGQAPAPAPFGTSNTSPFGGGATQSSTPFGTASAAAPSPFGNTATTASPFGQAPATTPFGQAPNPSPFGQAPASTPFGQTQAPATTPFGQASSAAAPSPFGGQSNTSNPFGTSNQQQNQGTDNRPPCKFFAQGKCRNGANCKFSHILPGQQQGGFGNPANATPFGNTSNTNASPFGGGNNNGWNQPPNNNSNAKKKQPCKFFQQGRCRNGANCKYSHEIGNGNNNNASGFGRSKNNNNRGFGSLW</sequence>
<protein>
    <recommendedName>
        <fullName evidence="12">mRNA export factor GLE1</fullName>
    </recommendedName>
    <alternativeName>
        <fullName evidence="13">Nucleoporin GLE1</fullName>
    </alternativeName>
</protein>
<feature type="compositionally biased region" description="Polar residues" evidence="15">
    <location>
        <begin position="914"/>
        <end position="928"/>
    </location>
</feature>
<feature type="region of interest" description="Disordered" evidence="15">
    <location>
        <begin position="225"/>
        <end position="255"/>
    </location>
</feature>
<feature type="compositionally biased region" description="Polar residues" evidence="15">
    <location>
        <begin position="827"/>
        <end position="839"/>
    </location>
</feature>
<keyword evidence="18" id="KW-1185">Reference proteome</keyword>
<dbReference type="EMBL" id="BLLK01000058">
    <property type="protein sequence ID" value="GFH57568.1"/>
    <property type="molecule type" value="Genomic_DNA"/>
</dbReference>
<keyword evidence="9" id="KW-0811">Translocation</keyword>
<name>A0AAD3D4E3_9STRA</name>
<comment type="caution">
    <text evidence="17">The sequence shown here is derived from an EMBL/GenBank/DDBJ whole genome shotgun (WGS) entry which is preliminary data.</text>
</comment>
<reference evidence="17 18" key="1">
    <citation type="journal article" date="2021" name="Sci. Rep.">
        <title>The genome of the diatom Chaetoceros tenuissimus carries an ancient integrated fragment of an extant virus.</title>
        <authorList>
            <person name="Hongo Y."/>
            <person name="Kimura K."/>
            <person name="Takaki Y."/>
            <person name="Yoshida Y."/>
            <person name="Baba S."/>
            <person name="Kobayashi G."/>
            <person name="Nagasaki K."/>
            <person name="Hano T."/>
            <person name="Tomaru Y."/>
        </authorList>
    </citation>
    <scope>NUCLEOTIDE SEQUENCE [LARGE SCALE GENOMIC DNA]</scope>
    <source>
        <strain evidence="17 18">NIES-3715</strain>
    </source>
</reference>
<dbReference type="GO" id="GO:0044614">
    <property type="term" value="C:nuclear pore cytoplasmic filaments"/>
    <property type="evidence" value="ECO:0007669"/>
    <property type="project" value="TreeGrafter"/>
</dbReference>
<dbReference type="SMART" id="SM00356">
    <property type="entry name" value="ZnF_C3H1"/>
    <property type="match status" value="2"/>
</dbReference>
<accession>A0AAD3D4E3</accession>
<dbReference type="Gene3D" id="4.10.1000.10">
    <property type="entry name" value="Zinc finger, CCCH-type"/>
    <property type="match status" value="2"/>
</dbReference>
<dbReference type="InterPro" id="IPR012476">
    <property type="entry name" value="GLE1"/>
</dbReference>
<evidence type="ECO:0000256" key="6">
    <source>
        <dbReference type="ARBA" id="ARBA00022816"/>
    </source>
</evidence>
<feature type="compositionally biased region" description="Low complexity" evidence="15">
    <location>
        <begin position="936"/>
        <end position="947"/>
    </location>
</feature>
<feature type="compositionally biased region" description="Polar residues" evidence="15">
    <location>
        <begin position="860"/>
        <end position="877"/>
    </location>
</feature>
<evidence type="ECO:0000256" key="5">
    <source>
        <dbReference type="ARBA" id="ARBA00022771"/>
    </source>
</evidence>
<dbReference type="InterPro" id="IPR038506">
    <property type="entry name" value="GLE1-like_sf"/>
</dbReference>
<dbReference type="Gene3D" id="1.25.40.510">
    <property type="entry name" value="GLE1-like"/>
    <property type="match status" value="1"/>
</dbReference>
<evidence type="ECO:0000256" key="14">
    <source>
        <dbReference type="PROSITE-ProRule" id="PRU00723"/>
    </source>
</evidence>
<dbReference type="InterPro" id="IPR041367">
    <property type="entry name" value="Znf-CCCH_4"/>
</dbReference>
<dbReference type="Proteomes" id="UP001054902">
    <property type="component" value="Unassembled WGS sequence"/>
</dbReference>
<evidence type="ECO:0000256" key="11">
    <source>
        <dbReference type="ARBA" id="ARBA00023242"/>
    </source>
</evidence>
<dbReference type="GO" id="GO:0005737">
    <property type="term" value="C:cytoplasm"/>
    <property type="evidence" value="ECO:0007669"/>
    <property type="project" value="TreeGrafter"/>
</dbReference>
<evidence type="ECO:0000256" key="7">
    <source>
        <dbReference type="ARBA" id="ARBA00022833"/>
    </source>
</evidence>
<feature type="compositionally biased region" description="Polar residues" evidence="15">
    <location>
        <begin position="988"/>
        <end position="1000"/>
    </location>
</feature>
<dbReference type="InterPro" id="IPR036855">
    <property type="entry name" value="Znf_CCCH_sf"/>
</dbReference>
<feature type="compositionally biased region" description="Polar residues" evidence="15">
    <location>
        <begin position="795"/>
        <end position="814"/>
    </location>
</feature>
<keyword evidence="4 14" id="KW-0479">Metal-binding</keyword>
<organism evidence="17 18">
    <name type="scientific">Chaetoceros tenuissimus</name>
    <dbReference type="NCBI Taxonomy" id="426638"/>
    <lineage>
        <taxon>Eukaryota</taxon>
        <taxon>Sar</taxon>
        <taxon>Stramenopiles</taxon>
        <taxon>Ochrophyta</taxon>
        <taxon>Bacillariophyta</taxon>
        <taxon>Coscinodiscophyceae</taxon>
        <taxon>Chaetocerotophycidae</taxon>
        <taxon>Chaetocerotales</taxon>
        <taxon>Chaetocerotaceae</taxon>
        <taxon>Chaetoceros</taxon>
    </lineage>
</organism>
<evidence type="ECO:0000313" key="18">
    <source>
        <dbReference type="Proteomes" id="UP001054902"/>
    </source>
</evidence>
<evidence type="ECO:0000256" key="8">
    <source>
        <dbReference type="ARBA" id="ARBA00022927"/>
    </source>
</evidence>
<dbReference type="GO" id="GO:0000822">
    <property type="term" value="F:inositol hexakisphosphate binding"/>
    <property type="evidence" value="ECO:0007669"/>
    <property type="project" value="TreeGrafter"/>
</dbReference>
<feature type="region of interest" description="Disordered" evidence="15">
    <location>
        <begin position="629"/>
        <end position="880"/>
    </location>
</feature>
<feature type="region of interest" description="Disordered" evidence="15">
    <location>
        <begin position="1"/>
        <end position="62"/>
    </location>
</feature>
<keyword evidence="7 14" id="KW-0862">Zinc</keyword>
<gene>
    <name evidence="17" type="ORF">CTEN210_14044</name>
</gene>
<dbReference type="Pfam" id="PF18044">
    <property type="entry name" value="zf-CCCH_4"/>
    <property type="match status" value="2"/>
</dbReference>
<feature type="zinc finger region" description="C3H1-type" evidence="14">
    <location>
        <begin position="948"/>
        <end position="975"/>
    </location>
</feature>
<dbReference type="PANTHER" id="PTHR12960">
    <property type="entry name" value="GLE-1-RELATED"/>
    <property type="match status" value="1"/>
</dbReference>
<evidence type="ECO:0000256" key="12">
    <source>
        <dbReference type="ARBA" id="ARBA00026227"/>
    </source>
</evidence>
<comment type="similarity">
    <text evidence="2">Belongs to the GLE1 family.</text>
</comment>
<evidence type="ECO:0000256" key="10">
    <source>
        <dbReference type="ARBA" id="ARBA00023132"/>
    </source>
</evidence>
<dbReference type="GO" id="GO:0005543">
    <property type="term" value="F:phospholipid binding"/>
    <property type="evidence" value="ECO:0007669"/>
    <property type="project" value="TreeGrafter"/>
</dbReference>
<keyword evidence="3" id="KW-0813">Transport</keyword>
<dbReference type="AlphaFoldDB" id="A0AAD3D4E3"/>
<evidence type="ECO:0000256" key="3">
    <source>
        <dbReference type="ARBA" id="ARBA00022448"/>
    </source>
</evidence>
<feature type="compositionally biased region" description="Low complexity" evidence="15">
    <location>
        <begin position="629"/>
        <end position="638"/>
    </location>
</feature>
<dbReference type="GO" id="GO:0008270">
    <property type="term" value="F:zinc ion binding"/>
    <property type="evidence" value="ECO:0007669"/>
    <property type="project" value="UniProtKB-KW"/>
</dbReference>
<dbReference type="PROSITE" id="PS50103">
    <property type="entry name" value="ZF_C3H1"/>
    <property type="match status" value="2"/>
</dbReference>
<evidence type="ECO:0000313" key="17">
    <source>
        <dbReference type="EMBL" id="GFH57568.1"/>
    </source>
</evidence>
<dbReference type="PANTHER" id="PTHR12960:SF0">
    <property type="entry name" value="MRNA EXPORT FACTOR GLE1"/>
    <property type="match status" value="1"/>
</dbReference>
<evidence type="ECO:0000256" key="2">
    <source>
        <dbReference type="ARBA" id="ARBA00011056"/>
    </source>
</evidence>
<evidence type="ECO:0000256" key="15">
    <source>
        <dbReference type="SAM" id="MobiDB-lite"/>
    </source>
</evidence>